<organism evidence="17 18">
    <name type="scientific">Oryza rufipogon</name>
    <name type="common">Brownbeard rice</name>
    <name type="synonym">Asian wild rice</name>
    <dbReference type="NCBI Taxonomy" id="4529"/>
    <lineage>
        <taxon>Eukaryota</taxon>
        <taxon>Viridiplantae</taxon>
        <taxon>Streptophyta</taxon>
        <taxon>Embryophyta</taxon>
        <taxon>Tracheophyta</taxon>
        <taxon>Spermatophyta</taxon>
        <taxon>Magnoliopsida</taxon>
        <taxon>Liliopsida</taxon>
        <taxon>Poales</taxon>
        <taxon>Poaceae</taxon>
        <taxon>BOP clade</taxon>
        <taxon>Oryzoideae</taxon>
        <taxon>Oryzeae</taxon>
        <taxon>Oryzinae</taxon>
        <taxon>Oryza</taxon>
    </lineage>
</organism>
<protein>
    <recommendedName>
        <fullName evidence="19">Protein kinase domain-containing protein</fullName>
    </recommendedName>
</protein>
<dbReference type="EnsemblPlants" id="ORUFI10G04150.1">
    <property type="protein sequence ID" value="ORUFI10G04150.1"/>
    <property type="gene ID" value="ORUFI10G04150"/>
</dbReference>
<dbReference type="GO" id="GO:0005886">
    <property type="term" value="C:plasma membrane"/>
    <property type="evidence" value="ECO:0007669"/>
    <property type="project" value="TreeGrafter"/>
</dbReference>
<feature type="domain" description="Protein kinase" evidence="15">
    <location>
        <begin position="421"/>
        <end position="676"/>
    </location>
</feature>
<dbReference type="SUPFAM" id="SSF57196">
    <property type="entry name" value="EGF/Laminin"/>
    <property type="match status" value="1"/>
</dbReference>
<dbReference type="eggNOG" id="ENOG502QQPF">
    <property type="taxonomic scope" value="Eukaryota"/>
</dbReference>
<dbReference type="InterPro" id="IPR018097">
    <property type="entry name" value="EGF_Ca-bd_CS"/>
</dbReference>
<evidence type="ECO:0000256" key="11">
    <source>
        <dbReference type="ARBA" id="ARBA00023180"/>
    </source>
</evidence>
<keyword evidence="7 13" id="KW-0547">Nucleotide-binding</keyword>
<evidence type="ECO:0000256" key="7">
    <source>
        <dbReference type="ARBA" id="ARBA00022741"/>
    </source>
</evidence>
<evidence type="ECO:0000256" key="5">
    <source>
        <dbReference type="ARBA" id="ARBA00022729"/>
    </source>
</evidence>
<dbReference type="InterPro" id="IPR011009">
    <property type="entry name" value="Kinase-like_dom_sf"/>
</dbReference>
<keyword evidence="9 13" id="KW-0067">ATP-binding</keyword>
<evidence type="ECO:0000256" key="1">
    <source>
        <dbReference type="ARBA" id="ARBA00004479"/>
    </source>
</evidence>
<keyword evidence="11" id="KW-0325">Glycoprotein</keyword>
<dbReference type="OMA" id="NNTSWES"/>
<dbReference type="GO" id="GO:0007166">
    <property type="term" value="P:cell surface receptor signaling pathway"/>
    <property type="evidence" value="ECO:0007669"/>
    <property type="project" value="InterPro"/>
</dbReference>
<evidence type="ECO:0008006" key="19">
    <source>
        <dbReference type="Google" id="ProtNLM"/>
    </source>
</evidence>
<reference evidence="18" key="1">
    <citation type="submission" date="2013-06" db="EMBL/GenBank/DDBJ databases">
        <authorList>
            <person name="Zhao Q."/>
        </authorList>
    </citation>
    <scope>NUCLEOTIDE SEQUENCE</scope>
    <source>
        <strain evidence="18">cv. W1943</strain>
    </source>
</reference>
<evidence type="ECO:0000256" key="6">
    <source>
        <dbReference type="ARBA" id="ARBA00022737"/>
    </source>
</evidence>
<dbReference type="InterPro" id="IPR025287">
    <property type="entry name" value="WAK_GUB"/>
</dbReference>
<keyword evidence="10" id="KW-1015">Disulfide bond</keyword>
<dbReference type="InterPro" id="IPR017441">
    <property type="entry name" value="Protein_kinase_ATP_BS"/>
</dbReference>
<dbReference type="PANTHER" id="PTHR27005">
    <property type="entry name" value="WALL-ASSOCIATED RECEPTOR KINASE-LIKE 21"/>
    <property type="match status" value="1"/>
</dbReference>
<dbReference type="PROSITE" id="PS00107">
    <property type="entry name" value="PROTEIN_KINASE_ATP"/>
    <property type="match status" value="1"/>
</dbReference>
<dbReference type="PROSITE" id="PS50026">
    <property type="entry name" value="EGF_3"/>
    <property type="match status" value="1"/>
</dbReference>
<evidence type="ECO:0000256" key="13">
    <source>
        <dbReference type="PROSITE-ProRule" id="PRU10141"/>
    </source>
</evidence>
<dbReference type="SMART" id="SM00179">
    <property type="entry name" value="EGF_CA"/>
    <property type="match status" value="1"/>
</dbReference>
<evidence type="ECO:0000259" key="16">
    <source>
        <dbReference type="PROSITE" id="PS50026"/>
    </source>
</evidence>
<dbReference type="InterPro" id="IPR001881">
    <property type="entry name" value="EGF-like_Ca-bd_dom"/>
</dbReference>
<dbReference type="Proteomes" id="UP000008022">
    <property type="component" value="Unassembled WGS sequence"/>
</dbReference>
<dbReference type="Gene3D" id="2.10.25.10">
    <property type="entry name" value="Laminin"/>
    <property type="match status" value="2"/>
</dbReference>
<evidence type="ECO:0000259" key="15">
    <source>
        <dbReference type="PROSITE" id="PS50011"/>
    </source>
</evidence>
<keyword evidence="2" id="KW-0723">Serine/threonine-protein kinase</keyword>
<reference evidence="17" key="2">
    <citation type="submission" date="2015-06" db="UniProtKB">
        <authorList>
            <consortium name="EnsemblPlants"/>
        </authorList>
    </citation>
    <scope>IDENTIFICATION</scope>
</reference>
<accession>A0A0E0QWV8</accession>
<dbReference type="GO" id="GO:0005524">
    <property type="term" value="F:ATP binding"/>
    <property type="evidence" value="ECO:0007669"/>
    <property type="project" value="UniProtKB-UniRule"/>
</dbReference>
<dbReference type="GO" id="GO:0030247">
    <property type="term" value="F:polysaccharide binding"/>
    <property type="evidence" value="ECO:0007669"/>
    <property type="project" value="InterPro"/>
</dbReference>
<dbReference type="Pfam" id="PF07714">
    <property type="entry name" value="PK_Tyr_Ser-Thr"/>
    <property type="match status" value="1"/>
</dbReference>
<keyword evidence="5 14" id="KW-0732">Signal</keyword>
<dbReference type="PROSITE" id="PS00010">
    <property type="entry name" value="ASX_HYDROXYL"/>
    <property type="match status" value="1"/>
</dbReference>
<dbReference type="CDD" id="cd00054">
    <property type="entry name" value="EGF_CA"/>
    <property type="match status" value="1"/>
</dbReference>
<proteinExistence type="predicted"/>
<keyword evidence="6" id="KW-0677">Repeat</keyword>
<dbReference type="InterPro" id="IPR000152">
    <property type="entry name" value="EGF-type_Asp/Asn_hydroxyl_site"/>
</dbReference>
<dbReference type="Pfam" id="PF07645">
    <property type="entry name" value="EGF_CA"/>
    <property type="match status" value="1"/>
</dbReference>
<feature type="signal peptide" evidence="14">
    <location>
        <begin position="1"/>
        <end position="22"/>
    </location>
</feature>
<evidence type="ECO:0000256" key="8">
    <source>
        <dbReference type="ARBA" id="ARBA00022777"/>
    </source>
</evidence>
<dbReference type="InterPro" id="IPR000719">
    <property type="entry name" value="Prot_kinase_dom"/>
</dbReference>
<dbReference type="GO" id="GO:0004674">
    <property type="term" value="F:protein serine/threonine kinase activity"/>
    <property type="evidence" value="ECO:0007669"/>
    <property type="project" value="UniProtKB-KW"/>
</dbReference>
<evidence type="ECO:0000256" key="12">
    <source>
        <dbReference type="PROSITE-ProRule" id="PRU00076"/>
    </source>
</evidence>
<dbReference type="HOGENOM" id="CLU_000288_43_5_1"/>
<evidence type="ECO:0000313" key="18">
    <source>
        <dbReference type="Proteomes" id="UP000008022"/>
    </source>
</evidence>
<feature type="binding site" evidence="13">
    <location>
        <position position="450"/>
    </location>
    <ligand>
        <name>ATP</name>
        <dbReference type="ChEBI" id="CHEBI:30616"/>
    </ligand>
</feature>
<keyword evidence="8" id="KW-0418">Kinase</keyword>
<dbReference type="PROSITE" id="PS50011">
    <property type="entry name" value="PROTEIN_KINASE_DOM"/>
    <property type="match status" value="1"/>
</dbReference>
<evidence type="ECO:0000256" key="14">
    <source>
        <dbReference type="SAM" id="SignalP"/>
    </source>
</evidence>
<evidence type="ECO:0000256" key="10">
    <source>
        <dbReference type="ARBA" id="ARBA00023157"/>
    </source>
</evidence>
<evidence type="ECO:0000313" key="17">
    <source>
        <dbReference type="EnsemblPlants" id="ORUFI10G04150.1"/>
    </source>
</evidence>
<dbReference type="SMART" id="SM00220">
    <property type="entry name" value="S_TKc"/>
    <property type="match status" value="1"/>
</dbReference>
<dbReference type="SUPFAM" id="SSF56112">
    <property type="entry name" value="Protein kinase-like (PK-like)"/>
    <property type="match status" value="1"/>
</dbReference>
<dbReference type="PANTHER" id="PTHR27005:SF241">
    <property type="entry name" value="OS10G0174548 PROTEIN"/>
    <property type="match status" value="1"/>
</dbReference>
<dbReference type="FunFam" id="2.10.25.10:FF:000038">
    <property type="entry name" value="Fibrillin 2"/>
    <property type="match status" value="1"/>
</dbReference>
<name>A0A0E0QWV8_ORYRU</name>
<evidence type="ECO:0000256" key="4">
    <source>
        <dbReference type="ARBA" id="ARBA00022679"/>
    </source>
</evidence>
<evidence type="ECO:0000256" key="3">
    <source>
        <dbReference type="ARBA" id="ARBA00022536"/>
    </source>
</evidence>
<dbReference type="InterPro" id="IPR049883">
    <property type="entry name" value="NOTCH1_EGF-like"/>
</dbReference>
<dbReference type="InterPro" id="IPR000742">
    <property type="entry name" value="EGF"/>
</dbReference>
<dbReference type="GO" id="GO:0005509">
    <property type="term" value="F:calcium ion binding"/>
    <property type="evidence" value="ECO:0007669"/>
    <property type="project" value="InterPro"/>
</dbReference>
<evidence type="ECO:0000256" key="9">
    <source>
        <dbReference type="ARBA" id="ARBA00022840"/>
    </source>
</evidence>
<dbReference type="Pfam" id="PF13947">
    <property type="entry name" value="GUB_WAK_bind"/>
    <property type="match status" value="1"/>
</dbReference>
<sequence length="676" mass="73992">MACSMILVLLMLLSLGCIAAMAEQQPAALPGCPDKCGDITIPYPFGIKPGCYLAGFEVICNQTFNPPRAFLAGDPPLFGDKWPPDVWSSNRTFMLTGNFYYSGTDAGMPSKIVNYTRAPLELLDVLVNQSKVRVYAAISSDCSTNGTNHVLFEQSIKLQPSGPFTLSANENTLVGVGQNVVATFADSFTGEEYSNICLSFLSSVSKARNGSCEDATGLGCCQQTLPPGINTTLVRFQHKNNSKWETYPCSYAMLVQKSWYNFSTEDLYGHLGFPKKYNRGVPLVLDFAIRNGSCPQENGSHACVSGNRTCINAGNDQGYKCNCMDGYDGNPYIVNGCQDIDECALRSKNNCSSNSVCINTAGSYNCRCKRGMTGGGKTGPCTEKFPPAAKAALYEQNGGPVLKGMRNIKIYTKKELKQITRNYSSAIGEGAFGKVYMGTLKGGQQVAIKKSKTVNQERKNEFTQEVILQSEMKHKNILRLFGCCLEVDVPMLVYEFATEGSLYDVLFKCNDRIAVDKLLGIAIGSAEGLSYMHTARETPIRHGDLKSGNILIDNNFIPKISDFGTSRLLAAGDKNGPDKFIPADPNYIDPVYMEDHILTEKSDVYSFGIVLIELITRKPAKYDEKKSYVGNFVQAYVDKQERGIGDNEITADNILEMISKVAVACLENLTRINALT</sequence>
<keyword evidence="3 12" id="KW-0245">EGF-like domain</keyword>
<dbReference type="InterPro" id="IPR008271">
    <property type="entry name" value="Ser/Thr_kinase_AS"/>
</dbReference>
<dbReference type="Gene3D" id="1.10.510.10">
    <property type="entry name" value="Transferase(Phosphotransferase) domain 1"/>
    <property type="match status" value="1"/>
</dbReference>
<comment type="subcellular location">
    <subcellularLocation>
        <location evidence="1">Membrane</location>
        <topology evidence="1">Single-pass type I membrane protein</topology>
    </subcellularLocation>
</comment>
<dbReference type="InterPro" id="IPR045274">
    <property type="entry name" value="WAK-like"/>
</dbReference>
<evidence type="ECO:0000256" key="2">
    <source>
        <dbReference type="ARBA" id="ARBA00022527"/>
    </source>
</evidence>
<feature type="domain" description="EGF-like" evidence="16">
    <location>
        <begin position="339"/>
        <end position="375"/>
    </location>
</feature>
<dbReference type="SMART" id="SM00181">
    <property type="entry name" value="EGF"/>
    <property type="match status" value="2"/>
</dbReference>
<keyword evidence="18" id="KW-1185">Reference proteome</keyword>
<dbReference type="FunFam" id="3.30.200.20:FF:000337">
    <property type="entry name" value="Wall-associated receptor kinase 3"/>
    <property type="match status" value="1"/>
</dbReference>
<dbReference type="PROSITE" id="PS01187">
    <property type="entry name" value="EGF_CA"/>
    <property type="match status" value="1"/>
</dbReference>
<dbReference type="PROSITE" id="PS00108">
    <property type="entry name" value="PROTEIN_KINASE_ST"/>
    <property type="match status" value="1"/>
</dbReference>
<comment type="caution">
    <text evidence="12">Lacks conserved residue(s) required for the propagation of feature annotation.</text>
</comment>
<dbReference type="AlphaFoldDB" id="A0A0E0QWV8"/>
<dbReference type="STRING" id="4529.A0A0E0QWV8"/>
<keyword evidence="4" id="KW-0808">Transferase</keyword>
<dbReference type="InterPro" id="IPR001245">
    <property type="entry name" value="Ser-Thr/Tyr_kinase_cat_dom"/>
</dbReference>
<dbReference type="Gene3D" id="3.30.200.20">
    <property type="entry name" value="Phosphorylase Kinase, domain 1"/>
    <property type="match status" value="1"/>
</dbReference>
<feature type="chain" id="PRO_5002371907" description="Protein kinase domain-containing protein" evidence="14">
    <location>
        <begin position="23"/>
        <end position="676"/>
    </location>
</feature>
<dbReference type="Gramene" id="ORUFI10G04150.1">
    <property type="protein sequence ID" value="ORUFI10G04150.1"/>
    <property type="gene ID" value="ORUFI10G04150"/>
</dbReference>